<evidence type="ECO:0000313" key="11">
    <source>
        <dbReference type="EMBL" id="RAK31025.1"/>
    </source>
</evidence>
<keyword evidence="4 9" id="KW-0997">Cell inner membrane</keyword>
<dbReference type="Proteomes" id="UP000249453">
    <property type="component" value="Unassembled WGS sequence"/>
</dbReference>
<organism evidence="11 12">
    <name type="scientific">Falsochrobactrum ovis</name>
    <dbReference type="NCBI Taxonomy" id="1293442"/>
    <lineage>
        <taxon>Bacteria</taxon>
        <taxon>Pseudomonadati</taxon>
        <taxon>Pseudomonadota</taxon>
        <taxon>Alphaproteobacteria</taxon>
        <taxon>Hyphomicrobiales</taxon>
        <taxon>Brucellaceae</taxon>
        <taxon>Falsochrobactrum</taxon>
    </lineage>
</organism>
<evidence type="ECO:0000256" key="1">
    <source>
        <dbReference type="ARBA" id="ARBA00004429"/>
    </source>
</evidence>
<keyword evidence="12" id="KW-1185">Reference proteome</keyword>
<dbReference type="PANTHER" id="PTHR35011:SF2">
    <property type="entry name" value="2,3-DIKETO-L-GULONATE TRAP TRANSPORTER SMALL PERMEASE PROTEIN YIAM"/>
    <property type="match status" value="1"/>
</dbReference>
<proteinExistence type="inferred from homology"/>
<dbReference type="GO" id="GO:0005886">
    <property type="term" value="C:plasma membrane"/>
    <property type="evidence" value="ECO:0007669"/>
    <property type="project" value="UniProtKB-SubCell"/>
</dbReference>
<feature type="transmembrane region" description="Helical" evidence="9">
    <location>
        <begin position="89"/>
        <end position="109"/>
    </location>
</feature>
<feature type="transmembrane region" description="Helical" evidence="9">
    <location>
        <begin position="129"/>
        <end position="151"/>
    </location>
</feature>
<keyword evidence="2 9" id="KW-0813">Transport</keyword>
<accession>A0A364JX20</accession>
<evidence type="ECO:0000256" key="9">
    <source>
        <dbReference type="RuleBase" id="RU369079"/>
    </source>
</evidence>
<keyword evidence="7 9" id="KW-0472">Membrane</keyword>
<evidence type="ECO:0000256" key="5">
    <source>
        <dbReference type="ARBA" id="ARBA00022692"/>
    </source>
</evidence>
<comment type="function">
    <text evidence="9">Part of the tripartite ATP-independent periplasmic (TRAP) transport system.</text>
</comment>
<evidence type="ECO:0000256" key="4">
    <source>
        <dbReference type="ARBA" id="ARBA00022519"/>
    </source>
</evidence>
<sequence>MMQILKNSDRMIGCLTKYLSIALLIALLLLLGLSVLLRLLPLFTISGYDEVVELLFIWLVVLTTVALWREGALYRVSLFENMLPQSGKLILSVVINFSMLGFSLMLTYYGWAFAVSAAETTPFLRISKIYWYAAIPVGGAFMSIYSVVWLWRVIWQRATLNEDSTLIG</sequence>
<dbReference type="PANTHER" id="PTHR35011">
    <property type="entry name" value="2,3-DIKETO-L-GULONATE TRAP TRANSPORTER SMALL PERMEASE PROTEIN YIAM"/>
    <property type="match status" value="1"/>
</dbReference>
<protein>
    <recommendedName>
        <fullName evidence="9">TRAP transporter small permease protein</fullName>
    </recommendedName>
</protein>
<comment type="caution">
    <text evidence="11">The sequence shown here is derived from an EMBL/GenBank/DDBJ whole genome shotgun (WGS) entry which is preliminary data.</text>
</comment>
<evidence type="ECO:0000313" key="12">
    <source>
        <dbReference type="Proteomes" id="UP000249453"/>
    </source>
</evidence>
<dbReference type="EMBL" id="QLMK01000003">
    <property type="protein sequence ID" value="RAK31025.1"/>
    <property type="molecule type" value="Genomic_DNA"/>
</dbReference>
<feature type="domain" description="Tripartite ATP-independent periplasmic transporters DctQ component" evidence="10">
    <location>
        <begin position="28"/>
        <end position="153"/>
    </location>
</feature>
<feature type="transmembrane region" description="Helical" evidence="9">
    <location>
        <begin position="51"/>
        <end position="68"/>
    </location>
</feature>
<evidence type="ECO:0000259" key="10">
    <source>
        <dbReference type="Pfam" id="PF04290"/>
    </source>
</evidence>
<evidence type="ECO:0000256" key="3">
    <source>
        <dbReference type="ARBA" id="ARBA00022475"/>
    </source>
</evidence>
<name>A0A364JX20_9HYPH</name>
<comment type="similarity">
    <text evidence="8 9">Belongs to the TRAP transporter small permease family.</text>
</comment>
<keyword evidence="6 9" id="KW-1133">Transmembrane helix</keyword>
<evidence type="ECO:0000256" key="6">
    <source>
        <dbReference type="ARBA" id="ARBA00022989"/>
    </source>
</evidence>
<comment type="subunit">
    <text evidence="9">The complex comprises the extracytoplasmic solute receptor protein and the two transmembrane proteins.</text>
</comment>
<dbReference type="InterPro" id="IPR055348">
    <property type="entry name" value="DctQ"/>
</dbReference>
<keyword evidence="3" id="KW-1003">Cell membrane</keyword>
<evidence type="ECO:0000256" key="2">
    <source>
        <dbReference type="ARBA" id="ARBA00022448"/>
    </source>
</evidence>
<dbReference type="RefSeq" id="WP_111574788.1">
    <property type="nucleotide sequence ID" value="NZ_JBHLXA010000021.1"/>
</dbReference>
<dbReference type="GO" id="GO:0022857">
    <property type="term" value="F:transmembrane transporter activity"/>
    <property type="evidence" value="ECO:0007669"/>
    <property type="project" value="UniProtKB-UniRule"/>
</dbReference>
<evidence type="ECO:0000256" key="7">
    <source>
        <dbReference type="ARBA" id="ARBA00023136"/>
    </source>
</evidence>
<comment type="subcellular location">
    <subcellularLocation>
        <location evidence="1 9">Cell inner membrane</location>
        <topology evidence="1 9">Multi-pass membrane protein</topology>
    </subcellularLocation>
</comment>
<evidence type="ECO:0000256" key="8">
    <source>
        <dbReference type="ARBA" id="ARBA00038436"/>
    </source>
</evidence>
<dbReference type="GO" id="GO:0015740">
    <property type="term" value="P:C4-dicarboxylate transport"/>
    <property type="evidence" value="ECO:0007669"/>
    <property type="project" value="TreeGrafter"/>
</dbReference>
<dbReference type="Pfam" id="PF04290">
    <property type="entry name" value="DctQ"/>
    <property type="match status" value="1"/>
</dbReference>
<feature type="transmembrane region" description="Helical" evidence="9">
    <location>
        <begin position="21"/>
        <end position="45"/>
    </location>
</feature>
<dbReference type="AlphaFoldDB" id="A0A364JX20"/>
<reference evidence="11 12" key="1">
    <citation type="submission" date="2018-06" db="EMBL/GenBank/DDBJ databases">
        <title>Genomic Encyclopedia of Type Strains, Phase IV (KMG-IV): sequencing the most valuable type-strain genomes for metagenomic binning, comparative biology and taxonomic classification.</title>
        <authorList>
            <person name="Goeker M."/>
        </authorList>
    </citation>
    <scope>NUCLEOTIDE SEQUENCE [LARGE SCALE GENOMIC DNA]</scope>
    <source>
        <strain evidence="11 12">DSM 26720</strain>
    </source>
</reference>
<keyword evidence="5 9" id="KW-0812">Transmembrane</keyword>
<dbReference type="InterPro" id="IPR007387">
    <property type="entry name" value="TRAP_DctQ"/>
</dbReference>
<gene>
    <name evidence="11" type="ORF">C7374_103162</name>
</gene>